<accession>A0ABD1EXH5</accession>
<keyword evidence="3" id="KW-0833">Ubl conjugation pathway</keyword>
<evidence type="ECO:0000256" key="7">
    <source>
        <dbReference type="ARBA" id="ARBA00073264"/>
    </source>
</evidence>
<evidence type="ECO:0000256" key="3">
    <source>
        <dbReference type="ARBA" id="ARBA00022786"/>
    </source>
</evidence>
<dbReference type="FunFam" id="3.90.70.130:FF:000001">
    <property type="entry name" value="Probable Ufm1-specific protease 2"/>
    <property type="match status" value="1"/>
</dbReference>
<dbReference type="GO" id="GO:0071567">
    <property type="term" value="F:deUFMylase activity"/>
    <property type="evidence" value="ECO:0007669"/>
    <property type="project" value="UniProtKB-ARBA"/>
</dbReference>
<feature type="domain" description="UFSP1/2/DUB catalytic" evidence="8">
    <location>
        <begin position="391"/>
        <end position="575"/>
    </location>
</feature>
<dbReference type="InterPro" id="IPR038765">
    <property type="entry name" value="Papain-like_cys_pep_sf"/>
</dbReference>
<dbReference type="EMBL" id="JBDJPC010000004">
    <property type="protein sequence ID" value="KAL1505588.1"/>
    <property type="molecule type" value="Genomic_DNA"/>
</dbReference>
<dbReference type="Pfam" id="PF26560">
    <property type="entry name" value="UFSP2_MPN_insect"/>
    <property type="match status" value="1"/>
</dbReference>
<evidence type="ECO:0000259" key="10">
    <source>
        <dbReference type="Pfam" id="PF26560"/>
    </source>
</evidence>
<keyword evidence="4" id="KW-0378">Hydrolase</keyword>
<dbReference type="AlphaFoldDB" id="A0ABD1EXH5"/>
<dbReference type="InterPro" id="IPR058757">
    <property type="entry name" value="UFSP2_MPN_N"/>
</dbReference>
<protein>
    <recommendedName>
        <fullName evidence="7">Probable Ufm1-specific protease 2</fullName>
    </recommendedName>
</protein>
<evidence type="ECO:0000256" key="5">
    <source>
        <dbReference type="ARBA" id="ARBA00022807"/>
    </source>
</evidence>
<dbReference type="Gene3D" id="3.90.70.130">
    <property type="match status" value="1"/>
</dbReference>
<dbReference type="SUPFAM" id="SSF54001">
    <property type="entry name" value="Cysteine proteinases"/>
    <property type="match status" value="1"/>
</dbReference>
<dbReference type="Pfam" id="PF07910">
    <property type="entry name" value="Peptidase_C78"/>
    <property type="match status" value="1"/>
</dbReference>
<evidence type="ECO:0000256" key="6">
    <source>
        <dbReference type="ARBA" id="ARBA00057559"/>
    </source>
</evidence>
<feature type="domain" description="UFSP2 second" evidence="9">
    <location>
        <begin position="152"/>
        <end position="368"/>
    </location>
</feature>
<comment type="caution">
    <text evidence="11">The sequence shown here is derived from an EMBL/GenBank/DDBJ whole genome shotgun (WGS) entry which is preliminary data.</text>
</comment>
<evidence type="ECO:0000313" key="12">
    <source>
        <dbReference type="Proteomes" id="UP001566132"/>
    </source>
</evidence>
<dbReference type="GO" id="GO:0006508">
    <property type="term" value="P:proteolysis"/>
    <property type="evidence" value="ECO:0007669"/>
    <property type="project" value="UniProtKB-KW"/>
</dbReference>
<gene>
    <name evidence="11" type="ORF">ABEB36_005118</name>
</gene>
<name>A0ABD1EXH5_HYPHA</name>
<feature type="domain" description="UFSP2 N-terminal MPN-like" evidence="10">
    <location>
        <begin position="2"/>
        <end position="125"/>
    </location>
</feature>
<proteinExistence type="inferred from homology"/>
<dbReference type="PANTHER" id="PTHR48153:SF2">
    <property type="entry name" value="UFM1-SPECIFIC PROTEASE 2"/>
    <property type="match status" value="1"/>
</dbReference>
<evidence type="ECO:0000256" key="4">
    <source>
        <dbReference type="ARBA" id="ARBA00022801"/>
    </source>
</evidence>
<evidence type="ECO:0000259" key="9">
    <source>
        <dbReference type="Pfam" id="PF20908"/>
    </source>
</evidence>
<evidence type="ECO:0000259" key="8">
    <source>
        <dbReference type="Pfam" id="PF07910"/>
    </source>
</evidence>
<dbReference type="Proteomes" id="UP001566132">
    <property type="component" value="Unassembled WGS sequence"/>
</dbReference>
<dbReference type="InterPro" id="IPR049387">
    <property type="entry name" value="UFSP2-like_2nd"/>
</dbReference>
<evidence type="ECO:0000313" key="11">
    <source>
        <dbReference type="EMBL" id="KAL1505588.1"/>
    </source>
</evidence>
<dbReference type="InterPro" id="IPR012462">
    <property type="entry name" value="UFSP1/2_DUB_cat"/>
</dbReference>
<reference evidence="11 12" key="1">
    <citation type="submission" date="2024-05" db="EMBL/GenBank/DDBJ databases">
        <title>Genetic variation in Jamaican populations of the coffee berry borer (Hypothenemus hampei).</title>
        <authorList>
            <person name="Errbii M."/>
            <person name="Myrie A."/>
        </authorList>
    </citation>
    <scope>NUCLEOTIDE SEQUENCE [LARGE SCALE GENOMIC DNA]</scope>
    <source>
        <strain evidence="11">JA-Hopewell-2020-01-JO</strain>
        <tissue evidence="11">Whole body</tissue>
    </source>
</reference>
<organism evidence="11 12">
    <name type="scientific">Hypothenemus hampei</name>
    <name type="common">Coffee berry borer</name>
    <dbReference type="NCBI Taxonomy" id="57062"/>
    <lineage>
        <taxon>Eukaryota</taxon>
        <taxon>Metazoa</taxon>
        <taxon>Ecdysozoa</taxon>
        <taxon>Arthropoda</taxon>
        <taxon>Hexapoda</taxon>
        <taxon>Insecta</taxon>
        <taxon>Pterygota</taxon>
        <taxon>Neoptera</taxon>
        <taxon>Endopterygota</taxon>
        <taxon>Coleoptera</taxon>
        <taxon>Polyphaga</taxon>
        <taxon>Cucujiformia</taxon>
        <taxon>Curculionidae</taxon>
        <taxon>Scolytinae</taxon>
        <taxon>Hypothenemus</taxon>
    </lineage>
</organism>
<dbReference type="Pfam" id="PF20908">
    <property type="entry name" value="UfSP2_N"/>
    <property type="match status" value="1"/>
</dbReference>
<sequence length="583" mass="66037">MMKPQVKVLDTVIQRLKSLDNPCFGKLFGIFGKNTHIILGLQLNNEPEDNDLYALPAEIDFCGFFEAFGETRNTQEVLKQCSSIEVTDNPIFLQVKLTIQNDIQCSVICNNQINNTSYSLVSIQEVYTQFVHLRLQGDLQITSEQNKQSVSDSFATLRKTIASGVMAFIFPKRNIILVTSDSESGIVGLTGDASFGEICQDANIEGGSKKKKQNQTLELEIVDINLIKKVTNDPLSGEIKGHSPVVVVNKKQLDFLAIPIRVDFLATINKDTQLSKIYDILIESAIKYLRLYENVLQKYLERYKIESSANIPETLHFFPKDCGHFLTRIVFSNTDDVMKKEREQLHKLLLLNMTTPVFRKTLQYQFVKAERLNGPLRNVHEGIKPTNNDGKVCLVRGDYEYYHYCQNKMDDNGWGCAYRSLQTLASWYTLQGYVDREVPTFKEIQTCLVSIGDKPNTFINSRQWIGSTEVNYVLNSLLGITCKILYVSSGEEMSTKGPELVNHFETQGSPIMIGGGVLAHTILGVDYNQQTGNLKFLILDPHYTGDENLNVIQNKGWCGWKSVEFWDKTAYYNMCLPQVPKGI</sequence>
<comment type="function">
    <text evidence="6">Thiol protease which recognizes and hydrolyzes the peptide bond at the C-terminal Gly of UFM1, a ubiquitin-like modifier protein bound to a number of target proteins. Does not hydrolyze SUMO1 or ISG15 ubiquitin-like proteins.</text>
</comment>
<keyword evidence="5" id="KW-0788">Thiol protease</keyword>
<evidence type="ECO:0000256" key="2">
    <source>
        <dbReference type="ARBA" id="ARBA00022670"/>
    </source>
</evidence>
<evidence type="ECO:0000256" key="1">
    <source>
        <dbReference type="ARBA" id="ARBA00008552"/>
    </source>
</evidence>
<keyword evidence="2" id="KW-0645">Protease</keyword>
<keyword evidence="12" id="KW-1185">Reference proteome</keyword>
<dbReference type="PANTHER" id="PTHR48153">
    <property type="entry name" value="UFM1-SPECIFIC PROTEASE 2"/>
    <property type="match status" value="1"/>
</dbReference>
<comment type="similarity">
    <text evidence="1">Belongs to the peptidase C78 family.</text>
</comment>